<reference evidence="1" key="1">
    <citation type="submission" date="2020-06" db="EMBL/GenBank/DDBJ databases">
        <title>Draft genome of Bugula neritina, a colonial animal packing powerful symbionts and potential medicines.</title>
        <authorList>
            <person name="Rayko M."/>
        </authorList>
    </citation>
    <scope>NUCLEOTIDE SEQUENCE [LARGE SCALE GENOMIC DNA]</scope>
    <source>
        <strain evidence="1">Kwan_BN1</strain>
    </source>
</reference>
<dbReference type="InterPro" id="IPR032675">
    <property type="entry name" value="LRR_dom_sf"/>
</dbReference>
<dbReference type="OrthoDB" id="5954088at2759"/>
<dbReference type="Proteomes" id="UP000593567">
    <property type="component" value="Unassembled WGS sequence"/>
</dbReference>
<comment type="caution">
    <text evidence="1">The sequence shown here is derived from an EMBL/GenBank/DDBJ whole genome shotgun (WGS) entry which is preliminary data.</text>
</comment>
<dbReference type="SUPFAM" id="SSF52075">
    <property type="entry name" value="Outer arm dynein light chain 1"/>
    <property type="match status" value="1"/>
</dbReference>
<dbReference type="EMBL" id="VXIV02003347">
    <property type="protein sequence ID" value="KAF6017993.1"/>
    <property type="molecule type" value="Genomic_DNA"/>
</dbReference>
<dbReference type="Gene3D" id="3.80.10.10">
    <property type="entry name" value="Ribonuclease Inhibitor"/>
    <property type="match status" value="1"/>
</dbReference>
<dbReference type="AlphaFoldDB" id="A0A7J7IVQ4"/>
<dbReference type="InterPro" id="IPR042655">
    <property type="entry name" value="LRC72"/>
</dbReference>
<keyword evidence="2" id="KW-1185">Reference proteome</keyword>
<evidence type="ECO:0000313" key="1">
    <source>
        <dbReference type="EMBL" id="KAF6017993.1"/>
    </source>
</evidence>
<dbReference type="PROSITE" id="PS51450">
    <property type="entry name" value="LRR"/>
    <property type="match status" value="1"/>
</dbReference>
<evidence type="ECO:0000313" key="2">
    <source>
        <dbReference type="Proteomes" id="UP000593567"/>
    </source>
</evidence>
<proteinExistence type="predicted"/>
<accession>A0A7J7IVQ4</accession>
<sequence length="243" mass="28021">MKITNQLIRSKTRQSSLQSIKYLNLSNLEICILEKLGSCCKLQSLNVSHNLIESIPTTIEQCPQLWSFNVSNNKVQSLDGFGRFVAIGTLDLSNNQLSWFELSKLQHLHILDLRLHGNSQLEKDPYYRIHVIDCLPNVWMVDGRLVTTAERIQVKLFFDDSAVSERPVRHKLSASRSFVPSTQKNREVNGIFGDRVIHLMQRFPRQDVFNIDLDVRRLQYLSENMAQDIIVHSSNLSQRCVTN</sequence>
<dbReference type="InterPro" id="IPR001611">
    <property type="entry name" value="Leu-rich_rpt"/>
</dbReference>
<organism evidence="1 2">
    <name type="scientific">Bugula neritina</name>
    <name type="common">Brown bryozoan</name>
    <name type="synonym">Sertularia neritina</name>
    <dbReference type="NCBI Taxonomy" id="10212"/>
    <lineage>
        <taxon>Eukaryota</taxon>
        <taxon>Metazoa</taxon>
        <taxon>Spiralia</taxon>
        <taxon>Lophotrochozoa</taxon>
        <taxon>Bryozoa</taxon>
        <taxon>Gymnolaemata</taxon>
        <taxon>Cheilostomatida</taxon>
        <taxon>Flustrina</taxon>
        <taxon>Buguloidea</taxon>
        <taxon>Bugulidae</taxon>
        <taxon>Bugula</taxon>
    </lineage>
</organism>
<protein>
    <submittedName>
        <fullName evidence="1">Uncharacterized protein</fullName>
    </submittedName>
</protein>
<dbReference type="PANTHER" id="PTHR46759">
    <property type="entry name" value="LEUCINE-RICH REPEAT-CONTAINING PROTEIN 72"/>
    <property type="match status" value="1"/>
</dbReference>
<gene>
    <name evidence="1" type="ORF">EB796_023674</name>
</gene>
<name>A0A7J7IVQ4_BUGNE</name>
<dbReference type="PANTHER" id="PTHR46759:SF2">
    <property type="match status" value="1"/>
</dbReference>
<dbReference type="Pfam" id="PF00560">
    <property type="entry name" value="LRR_1"/>
    <property type="match status" value="1"/>
</dbReference>